<dbReference type="RefSeq" id="WP_331214826.1">
    <property type="nucleotide sequence ID" value="NZ_JAZGQK010000012.1"/>
</dbReference>
<evidence type="ECO:0000256" key="5">
    <source>
        <dbReference type="ARBA" id="ARBA00022989"/>
    </source>
</evidence>
<feature type="transmembrane region" description="Helical" evidence="8">
    <location>
        <begin position="157"/>
        <end position="181"/>
    </location>
</feature>
<dbReference type="Gene3D" id="3.40.50.300">
    <property type="entry name" value="P-loop containing nucleotide triphosphate hydrolases"/>
    <property type="match status" value="1"/>
</dbReference>
<protein>
    <submittedName>
        <fullName evidence="11">ABC transporter ATP-binding protein</fullName>
    </submittedName>
</protein>
<evidence type="ECO:0000256" key="3">
    <source>
        <dbReference type="ARBA" id="ARBA00022741"/>
    </source>
</evidence>
<comment type="caution">
    <text evidence="11">The sequence shown here is derived from an EMBL/GenBank/DDBJ whole genome shotgun (WGS) entry which is preliminary data.</text>
</comment>
<dbReference type="Gene3D" id="1.20.1560.10">
    <property type="entry name" value="ABC transporter type 1, transmembrane domain"/>
    <property type="match status" value="1"/>
</dbReference>
<name>A0ABU7RTJ2_9ACTN</name>
<proteinExistence type="predicted"/>
<feature type="transmembrane region" description="Helical" evidence="8">
    <location>
        <begin position="243"/>
        <end position="265"/>
    </location>
</feature>
<dbReference type="InterPro" id="IPR011527">
    <property type="entry name" value="ABC1_TM_dom"/>
</dbReference>
<keyword evidence="12" id="KW-1185">Reference proteome</keyword>
<dbReference type="Proteomes" id="UP001332243">
    <property type="component" value="Unassembled WGS sequence"/>
</dbReference>
<evidence type="ECO:0000256" key="6">
    <source>
        <dbReference type="ARBA" id="ARBA00023136"/>
    </source>
</evidence>
<dbReference type="SMART" id="SM00382">
    <property type="entry name" value="AAA"/>
    <property type="match status" value="1"/>
</dbReference>
<dbReference type="PANTHER" id="PTHR24221">
    <property type="entry name" value="ATP-BINDING CASSETTE SUB-FAMILY B"/>
    <property type="match status" value="1"/>
</dbReference>
<evidence type="ECO:0000256" key="8">
    <source>
        <dbReference type="SAM" id="Phobius"/>
    </source>
</evidence>
<evidence type="ECO:0000256" key="7">
    <source>
        <dbReference type="SAM" id="MobiDB-lite"/>
    </source>
</evidence>
<organism evidence="11 12">
    <name type="scientific">Plantactinospora sonchi</name>
    <dbReference type="NCBI Taxonomy" id="1544735"/>
    <lineage>
        <taxon>Bacteria</taxon>
        <taxon>Bacillati</taxon>
        <taxon>Actinomycetota</taxon>
        <taxon>Actinomycetes</taxon>
        <taxon>Micromonosporales</taxon>
        <taxon>Micromonosporaceae</taxon>
        <taxon>Plantactinospora</taxon>
    </lineage>
</organism>
<feature type="domain" description="ABC transporter" evidence="9">
    <location>
        <begin position="347"/>
        <end position="577"/>
    </location>
</feature>
<feature type="region of interest" description="Disordered" evidence="7">
    <location>
        <begin position="320"/>
        <end position="343"/>
    </location>
</feature>
<dbReference type="Pfam" id="PF00005">
    <property type="entry name" value="ABC_tran"/>
    <property type="match status" value="1"/>
</dbReference>
<comment type="subcellular location">
    <subcellularLocation>
        <location evidence="1">Cell membrane</location>
        <topology evidence="1">Multi-pass membrane protein</topology>
    </subcellularLocation>
</comment>
<feature type="transmembrane region" description="Helical" evidence="8">
    <location>
        <begin position="130"/>
        <end position="151"/>
    </location>
</feature>
<dbReference type="InterPro" id="IPR036640">
    <property type="entry name" value="ABC1_TM_sf"/>
</dbReference>
<sequence length="612" mass="62929">MNGVLRFTAGALRQRARPLGRLAAWSAAEALPALLAGQLTARAVDEGFLAGRPGVGLAWLAVLAVAVGVGAIGTFRAYACLGDIVEPVRDDLAHRVVAGALHHSTAAGARPDTAAVARLTHQVEIVRDTFAGLVMVVRGFLFTAGAALLGLLSLTPLVAAVVAVPLAAGLLLFAATLPAMIGRQRAYVRADERLGTEAGAALTGHRDVTACGGQEVVAGRVGRQVDRQAAAERALARMAALRSLSLAVGGWLPLAALLLAAPWLVRSGLTAGAVLGALVYVATGLQPALHALVQGVAGGGLRFAVTLDRILAATTLPAVSRPSPAEAGTPPSPEPSEVPGSGPLPRAELLGVSLRYGAHARPVLDDLHLTLWDGDHLAVVGPSGAGKSTLAAVLAGLLRPQRGVVRLAGSPVDGTGPADLAARRVLIPQEAYVFAGTLRDNLRYLRPDAADAELAAVVERLGLRPLVERLGGLAAGLDPGTLSAGERQLIAAARAYLSPAPLAILDEATCHLDPAAEATVELAFAARPGALVVVAHRISSALRARRVLVLDGGRPRSGRHDQLLAESATYRDLVGHWHGGPDGNRAELAGWAGSTDRRDGADTDPKWIDSLR</sequence>
<feature type="compositionally biased region" description="Basic and acidic residues" evidence="7">
    <location>
        <begin position="595"/>
        <end position="612"/>
    </location>
</feature>
<keyword evidence="5 8" id="KW-1133">Transmembrane helix</keyword>
<dbReference type="InterPro" id="IPR039421">
    <property type="entry name" value="Type_1_exporter"/>
</dbReference>
<keyword evidence="3" id="KW-0547">Nucleotide-binding</keyword>
<feature type="domain" description="ABC transmembrane type-1" evidence="10">
    <location>
        <begin position="22"/>
        <end position="287"/>
    </location>
</feature>
<dbReference type="InterPro" id="IPR027417">
    <property type="entry name" value="P-loop_NTPase"/>
</dbReference>
<reference evidence="11 12" key="1">
    <citation type="submission" date="2024-01" db="EMBL/GenBank/DDBJ databases">
        <title>Genome insights into Plantactinospora sonchi sp. nov.</title>
        <authorList>
            <person name="Wang L."/>
        </authorList>
    </citation>
    <scope>NUCLEOTIDE SEQUENCE [LARGE SCALE GENOMIC DNA]</scope>
    <source>
        <strain evidence="11 12">NEAU-QY2</strain>
    </source>
</reference>
<evidence type="ECO:0000256" key="2">
    <source>
        <dbReference type="ARBA" id="ARBA00022692"/>
    </source>
</evidence>
<feature type="region of interest" description="Disordered" evidence="7">
    <location>
        <begin position="590"/>
        <end position="612"/>
    </location>
</feature>
<accession>A0ABU7RTJ2</accession>
<dbReference type="EMBL" id="JAZGQK010000012">
    <property type="protein sequence ID" value="MEE6259701.1"/>
    <property type="molecule type" value="Genomic_DNA"/>
</dbReference>
<evidence type="ECO:0000313" key="12">
    <source>
        <dbReference type="Proteomes" id="UP001332243"/>
    </source>
</evidence>
<dbReference type="PANTHER" id="PTHR24221:SF654">
    <property type="entry name" value="ATP-BINDING CASSETTE SUB-FAMILY B MEMBER 6"/>
    <property type="match status" value="1"/>
</dbReference>
<dbReference type="InterPro" id="IPR003439">
    <property type="entry name" value="ABC_transporter-like_ATP-bd"/>
</dbReference>
<feature type="transmembrane region" description="Helical" evidence="8">
    <location>
        <begin position="56"/>
        <end position="79"/>
    </location>
</feature>
<dbReference type="SUPFAM" id="SSF52540">
    <property type="entry name" value="P-loop containing nucleoside triphosphate hydrolases"/>
    <property type="match status" value="1"/>
</dbReference>
<keyword evidence="6 8" id="KW-0472">Membrane</keyword>
<dbReference type="GO" id="GO:0005524">
    <property type="term" value="F:ATP binding"/>
    <property type="evidence" value="ECO:0007669"/>
    <property type="project" value="UniProtKB-KW"/>
</dbReference>
<gene>
    <name evidence="11" type="ORF">V1633_14530</name>
</gene>
<evidence type="ECO:0000259" key="10">
    <source>
        <dbReference type="PROSITE" id="PS50929"/>
    </source>
</evidence>
<evidence type="ECO:0000256" key="1">
    <source>
        <dbReference type="ARBA" id="ARBA00004651"/>
    </source>
</evidence>
<dbReference type="PROSITE" id="PS50929">
    <property type="entry name" value="ABC_TM1F"/>
    <property type="match status" value="1"/>
</dbReference>
<evidence type="ECO:0000259" key="9">
    <source>
        <dbReference type="PROSITE" id="PS50893"/>
    </source>
</evidence>
<keyword evidence="4 11" id="KW-0067">ATP-binding</keyword>
<dbReference type="CDD" id="cd03228">
    <property type="entry name" value="ABCC_MRP_Like"/>
    <property type="match status" value="1"/>
</dbReference>
<dbReference type="SUPFAM" id="SSF90123">
    <property type="entry name" value="ABC transporter transmembrane region"/>
    <property type="match status" value="1"/>
</dbReference>
<keyword evidence="2 8" id="KW-0812">Transmembrane</keyword>
<evidence type="ECO:0000313" key="11">
    <source>
        <dbReference type="EMBL" id="MEE6259701.1"/>
    </source>
</evidence>
<dbReference type="PROSITE" id="PS50893">
    <property type="entry name" value="ABC_TRANSPORTER_2"/>
    <property type="match status" value="1"/>
</dbReference>
<dbReference type="InterPro" id="IPR003593">
    <property type="entry name" value="AAA+_ATPase"/>
</dbReference>
<evidence type="ECO:0000256" key="4">
    <source>
        <dbReference type="ARBA" id="ARBA00022840"/>
    </source>
</evidence>